<dbReference type="CDD" id="cd00090">
    <property type="entry name" value="HTH_ARSR"/>
    <property type="match status" value="1"/>
</dbReference>
<dbReference type="Gene3D" id="3.40.250.10">
    <property type="entry name" value="Rhodanese-like domain"/>
    <property type="match status" value="1"/>
</dbReference>
<feature type="domain" description="Rhodanese" evidence="2">
    <location>
        <begin position="135"/>
        <end position="224"/>
    </location>
</feature>
<dbReference type="InterPro" id="IPR036388">
    <property type="entry name" value="WH-like_DNA-bd_sf"/>
</dbReference>
<evidence type="ECO:0000313" key="4">
    <source>
        <dbReference type="EMBL" id="PYI56396.1"/>
    </source>
</evidence>
<dbReference type="AlphaFoldDB" id="A0A2V5L143"/>
<dbReference type="PROSITE" id="PS50206">
    <property type="entry name" value="RHODANESE_3"/>
    <property type="match status" value="1"/>
</dbReference>
<dbReference type="InterPro" id="IPR036390">
    <property type="entry name" value="WH_DNA-bd_sf"/>
</dbReference>
<dbReference type="RefSeq" id="WP_110838922.1">
    <property type="nucleotide sequence ID" value="NZ_QJVJ01000002.1"/>
</dbReference>
<evidence type="ECO:0000259" key="3">
    <source>
        <dbReference type="PROSITE" id="PS50987"/>
    </source>
</evidence>
<dbReference type="InterPro" id="IPR050229">
    <property type="entry name" value="GlpE_sulfurtransferase"/>
</dbReference>
<comment type="caution">
    <text evidence="4">The sequence shown here is derived from an EMBL/GenBank/DDBJ whole genome shotgun (WGS) entry which is preliminary data.</text>
</comment>
<dbReference type="InterPro" id="IPR036873">
    <property type="entry name" value="Rhodanese-like_dom_sf"/>
</dbReference>
<dbReference type="SUPFAM" id="SSF52821">
    <property type="entry name" value="Rhodanese/Cell cycle control phosphatase"/>
    <property type="match status" value="1"/>
</dbReference>
<accession>A0A2V5L143</accession>
<dbReference type="InterPro" id="IPR001307">
    <property type="entry name" value="Thiosulphate_STrfase_CS"/>
</dbReference>
<keyword evidence="1" id="KW-0238">DNA-binding</keyword>
<dbReference type="InterPro" id="IPR001845">
    <property type="entry name" value="HTH_ArsR_DNA-bd_dom"/>
</dbReference>
<evidence type="ECO:0000256" key="1">
    <source>
        <dbReference type="ARBA" id="ARBA00023125"/>
    </source>
</evidence>
<dbReference type="PROSITE" id="PS00380">
    <property type="entry name" value="RHODANESE_1"/>
    <property type="match status" value="1"/>
</dbReference>
<protein>
    <submittedName>
        <fullName evidence="4">ArsR family transcriptional regulator</fullName>
    </submittedName>
</protein>
<dbReference type="Pfam" id="PF01022">
    <property type="entry name" value="HTH_5"/>
    <property type="match status" value="1"/>
</dbReference>
<evidence type="ECO:0000313" key="5">
    <source>
        <dbReference type="Proteomes" id="UP000247476"/>
    </source>
</evidence>
<dbReference type="Proteomes" id="UP000247476">
    <property type="component" value="Unassembled WGS sequence"/>
</dbReference>
<proteinExistence type="predicted"/>
<dbReference type="NCBIfam" id="NF033788">
    <property type="entry name" value="HTH_metalloreg"/>
    <property type="match status" value="1"/>
</dbReference>
<dbReference type="PANTHER" id="PTHR43031:SF1">
    <property type="entry name" value="PYRIDINE NUCLEOTIDE-DISULPHIDE OXIDOREDUCTASE"/>
    <property type="match status" value="1"/>
</dbReference>
<dbReference type="InterPro" id="IPR001763">
    <property type="entry name" value="Rhodanese-like_dom"/>
</dbReference>
<sequence length="237" mass="26881">MNDLFESANTIKDELYRQLSRIGKCLSSDKRLEILTLLSQGPKTVEKLAAITGMHFANVSRHLQILLEAKLVTFTKNKTHAIYSLADPAVVDLLTSLWRLSEKQLADIAKLKDGFMNELDDVQTLSMEEVYDKINTQSILLLDLRPKEEFEIGHIPGAISVPMEELDSFMRELQKDAEIVAYCRGPLCVYSAIAAHKLKDEGFNAYRMDEGLNEWQQHFNNAKVPEASSSDKPPRRQ</sequence>
<keyword evidence="5" id="KW-1185">Reference proteome</keyword>
<dbReference type="GO" id="GO:0004792">
    <property type="term" value="F:thiosulfate-cyanide sulfurtransferase activity"/>
    <property type="evidence" value="ECO:0007669"/>
    <property type="project" value="InterPro"/>
</dbReference>
<organism evidence="4 5">
    <name type="scientific">Paenibacillus flagellatus</name>
    <dbReference type="NCBI Taxonomy" id="2211139"/>
    <lineage>
        <taxon>Bacteria</taxon>
        <taxon>Bacillati</taxon>
        <taxon>Bacillota</taxon>
        <taxon>Bacilli</taxon>
        <taxon>Bacillales</taxon>
        <taxon>Paenibacillaceae</taxon>
        <taxon>Paenibacillus</taxon>
    </lineage>
</organism>
<reference evidence="4 5" key="1">
    <citation type="submission" date="2018-05" db="EMBL/GenBank/DDBJ databases">
        <title>Paenibacillus flagellatus sp. nov., isolated from selenium mineral soil.</title>
        <authorList>
            <person name="Dai X."/>
        </authorList>
    </citation>
    <scope>NUCLEOTIDE SEQUENCE [LARGE SCALE GENOMIC DNA]</scope>
    <source>
        <strain evidence="4 5">DXL2</strain>
    </source>
</reference>
<dbReference type="GO" id="GO:0003700">
    <property type="term" value="F:DNA-binding transcription factor activity"/>
    <property type="evidence" value="ECO:0007669"/>
    <property type="project" value="InterPro"/>
</dbReference>
<dbReference type="SUPFAM" id="SSF46785">
    <property type="entry name" value="Winged helix' DNA-binding domain"/>
    <property type="match status" value="1"/>
</dbReference>
<dbReference type="OrthoDB" id="9800872at2"/>
<feature type="domain" description="HTH arsR-type" evidence="3">
    <location>
        <begin position="11"/>
        <end position="105"/>
    </location>
</feature>
<dbReference type="SMART" id="SM00418">
    <property type="entry name" value="HTH_ARSR"/>
    <property type="match status" value="1"/>
</dbReference>
<dbReference type="PROSITE" id="PS50987">
    <property type="entry name" value="HTH_ARSR_2"/>
    <property type="match status" value="1"/>
</dbReference>
<dbReference type="EMBL" id="QJVJ01000002">
    <property type="protein sequence ID" value="PYI56396.1"/>
    <property type="molecule type" value="Genomic_DNA"/>
</dbReference>
<dbReference type="PANTHER" id="PTHR43031">
    <property type="entry name" value="FAD-DEPENDENT OXIDOREDUCTASE"/>
    <property type="match status" value="1"/>
</dbReference>
<dbReference type="InterPro" id="IPR011991">
    <property type="entry name" value="ArsR-like_HTH"/>
</dbReference>
<dbReference type="Gene3D" id="1.10.10.10">
    <property type="entry name" value="Winged helix-like DNA-binding domain superfamily/Winged helix DNA-binding domain"/>
    <property type="match status" value="1"/>
</dbReference>
<dbReference type="Pfam" id="PF00581">
    <property type="entry name" value="Rhodanese"/>
    <property type="match status" value="1"/>
</dbReference>
<gene>
    <name evidence="4" type="ORF">DLM86_05305</name>
</gene>
<evidence type="ECO:0000259" key="2">
    <source>
        <dbReference type="PROSITE" id="PS50206"/>
    </source>
</evidence>
<name>A0A2V5L143_9BACL</name>
<dbReference type="GO" id="GO:0003677">
    <property type="term" value="F:DNA binding"/>
    <property type="evidence" value="ECO:0007669"/>
    <property type="project" value="UniProtKB-KW"/>
</dbReference>
<dbReference type="CDD" id="cd00158">
    <property type="entry name" value="RHOD"/>
    <property type="match status" value="1"/>
</dbReference>
<dbReference type="SMART" id="SM00450">
    <property type="entry name" value="RHOD"/>
    <property type="match status" value="1"/>
</dbReference>